<dbReference type="EMBL" id="PNIE01000096">
    <property type="protein sequence ID" value="PMP60918.1"/>
    <property type="molecule type" value="Genomic_DNA"/>
</dbReference>
<dbReference type="Pfam" id="PF00583">
    <property type="entry name" value="Acetyltransf_1"/>
    <property type="match status" value="1"/>
</dbReference>
<dbReference type="GO" id="GO:0005737">
    <property type="term" value="C:cytoplasm"/>
    <property type="evidence" value="ECO:0007669"/>
    <property type="project" value="TreeGrafter"/>
</dbReference>
<reference evidence="4 5" key="1">
    <citation type="submission" date="2018-01" db="EMBL/GenBank/DDBJ databases">
        <title>Metagenomic assembled genomes from two thermal pools in the Uzon Caldera, Kamchatka, Russia.</title>
        <authorList>
            <person name="Wilkins L."/>
            <person name="Ettinger C."/>
        </authorList>
    </citation>
    <scope>NUCLEOTIDE SEQUENCE [LARGE SCALE GENOMIC DNA]</scope>
    <source>
        <strain evidence="4">ZAV-15</strain>
    </source>
</reference>
<keyword evidence="2" id="KW-0012">Acyltransferase</keyword>
<evidence type="ECO:0000256" key="2">
    <source>
        <dbReference type="ARBA" id="ARBA00023315"/>
    </source>
</evidence>
<keyword evidence="1 4" id="KW-0808">Transferase</keyword>
<evidence type="ECO:0000259" key="3">
    <source>
        <dbReference type="PROSITE" id="PS51186"/>
    </source>
</evidence>
<dbReference type="GO" id="GO:0008080">
    <property type="term" value="F:N-acetyltransferase activity"/>
    <property type="evidence" value="ECO:0007669"/>
    <property type="project" value="InterPro"/>
</dbReference>
<comment type="caution">
    <text evidence="4">The sequence shown here is derived from an EMBL/GenBank/DDBJ whole genome shotgun (WGS) entry which is preliminary data.</text>
</comment>
<dbReference type="Gene3D" id="3.40.630.30">
    <property type="match status" value="1"/>
</dbReference>
<evidence type="ECO:0000313" key="5">
    <source>
        <dbReference type="Proteomes" id="UP000235731"/>
    </source>
</evidence>
<name>A0A2N7PI04_9BACT</name>
<evidence type="ECO:0000256" key="1">
    <source>
        <dbReference type="ARBA" id="ARBA00022679"/>
    </source>
</evidence>
<dbReference type="PANTHER" id="PTHR43626:SF4">
    <property type="entry name" value="GCN5-RELATED N-ACETYLTRANSFERASE 2, CHLOROPLASTIC"/>
    <property type="match status" value="1"/>
</dbReference>
<proteinExistence type="predicted"/>
<gene>
    <name evidence="4" type="ORF">C0197_06420</name>
</gene>
<dbReference type="PROSITE" id="PS51186">
    <property type="entry name" value="GNAT"/>
    <property type="match status" value="1"/>
</dbReference>
<dbReference type="CDD" id="cd04301">
    <property type="entry name" value="NAT_SF"/>
    <property type="match status" value="1"/>
</dbReference>
<accession>A0A2N7PI04</accession>
<protein>
    <submittedName>
        <fullName evidence="4">GNAT family N-acetyltransferase</fullName>
    </submittedName>
</protein>
<dbReference type="InterPro" id="IPR000182">
    <property type="entry name" value="GNAT_dom"/>
</dbReference>
<organism evidence="4 5">
    <name type="scientific">Caldimicrobium thiodismutans</name>
    <dbReference type="NCBI Taxonomy" id="1653476"/>
    <lineage>
        <taxon>Bacteria</taxon>
        <taxon>Pseudomonadati</taxon>
        <taxon>Thermodesulfobacteriota</taxon>
        <taxon>Thermodesulfobacteria</taxon>
        <taxon>Thermodesulfobacteriales</taxon>
        <taxon>Thermodesulfobacteriaceae</taxon>
        <taxon>Caldimicrobium</taxon>
    </lineage>
</organism>
<feature type="domain" description="N-acetyltransferase" evidence="3">
    <location>
        <begin position="1"/>
        <end position="150"/>
    </location>
</feature>
<dbReference type="Proteomes" id="UP000235731">
    <property type="component" value="Unassembled WGS sequence"/>
</dbReference>
<dbReference type="SUPFAM" id="SSF55729">
    <property type="entry name" value="Acyl-CoA N-acyltransferases (Nat)"/>
    <property type="match status" value="1"/>
</dbReference>
<evidence type="ECO:0000313" key="4">
    <source>
        <dbReference type="EMBL" id="PMP60918.1"/>
    </source>
</evidence>
<sequence length="152" mass="17496">MIRKAKLSDVKYIYKLILHFSKRGDVIPRPLSELYEKVREFYVCEDKDLIVGAASLHIVWEDLAEIRSLVVSEEYQGKGIGAKLVEACLNEAKELGIPKVFVLTTSPPFFKKLGFKEINKQELPQKVWTDCIRCSKFPECDEIPMIKEIGYL</sequence>
<dbReference type="NCBIfam" id="NF005840">
    <property type="entry name" value="PRK07757.1"/>
    <property type="match status" value="1"/>
</dbReference>
<dbReference type="PANTHER" id="PTHR43626">
    <property type="entry name" value="ACYL-COA N-ACYLTRANSFERASE"/>
    <property type="match status" value="1"/>
</dbReference>
<dbReference type="AlphaFoldDB" id="A0A2N7PI04"/>
<dbReference type="InterPro" id="IPR016181">
    <property type="entry name" value="Acyl_CoA_acyltransferase"/>
</dbReference>
<dbReference type="InterPro" id="IPR045039">
    <property type="entry name" value="NSI-like"/>
</dbReference>